<protein>
    <submittedName>
        <fullName evidence="5">AraC-like DNA-binding protein</fullName>
    </submittedName>
</protein>
<feature type="domain" description="HTH araC/xylS-type" evidence="4">
    <location>
        <begin position="380"/>
        <end position="481"/>
    </location>
</feature>
<dbReference type="PANTHER" id="PTHR46796">
    <property type="entry name" value="HTH-TYPE TRANSCRIPTIONAL ACTIVATOR RHAS-RELATED"/>
    <property type="match status" value="1"/>
</dbReference>
<name>A0ABR6GNH3_9BURK</name>
<dbReference type="InterPro" id="IPR018060">
    <property type="entry name" value="HTH_AraC"/>
</dbReference>
<dbReference type="InterPro" id="IPR050204">
    <property type="entry name" value="AraC_XylS_family_regulators"/>
</dbReference>
<evidence type="ECO:0000256" key="2">
    <source>
        <dbReference type="ARBA" id="ARBA00023125"/>
    </source>
</evidence>
<dbReference type="PROSITE" id="PS01124">
    <property type="entry name" value="HTH_ARAC_FAMILY_2"/>
    <property type="match status" value="1"/>
</dbReference>
<dbReference type="InterPro" id="IPR011990">
    <property type="entry name" value="TPR-like_helical_dom_sf"/>
</dbReference>
<comment type="caution">
    <text evidence="5">The sequence shown here is derived from an EMBL/GenBank/DDBJ whole genome shotgun (WGS) entry which is preliminary data.</text>
</comment>
<dbReference type="EMBL" id="JACHXO010000001">
    <property type="protein sequence ID" value="MBB3193667.1"/>
    <property type="molecule type" value="Genomic_DNA"/>
</dbReference>
<keyword evidence="3" id="KW-0804">Transcription</keyword>
<keyword evidence="2" id="KW-0238">DNA-binding</keyword>
<dbReference type="InterPro" id="IPR018062">
    <property type="entry name" value="HTH_AraC-typ_CS"/>
</dbReference>
<gene>
    <name evidence="5" type="ORF">FHS28_001032</name>
</gene>
<evidence type="ECO:0000256" key="1">
    <source>
        <dbReference type="ARBA" id="ARBA00023015"/>
    </source>
</evidence>
<proteinExistence type="predicted"/>
<keyword evidence="1" id="KW-0805">Transcription regulation</keyword>
<evidence type="ECO:0000313" key="5">
    <source>
        <dbReference type="EMBL" id="MBB3193667.1"/>
    </source>
</evidence>
<dbReference type="Pfam" id="PF12833">
    <property type="entry name" value="HTH_18"/>
    <property type="match status" value="1"/>
</dbReference>
<dbReference type="Gene3D" id="1.10.10.60">
    <property type="entry name" value="Homeodomain-like"/>
    <property type="match status" value="1"/>
</dbReference>
<dbReference type="Proteomes" id="UP000574369">
    <property type="component" value="Unassembled WGS sequence"/>
</dbReference>
<evidence type="ECO:0000259" key="4">
    <source>
        <dbReference type="PROSITE" id="PS01124"/>
    </source>
</evidence>
<sequence>MLLMTLGRLTLSEADADVADAVGRGDVHEALRLGLARLERSAGAEVGDPAALGQMMIQALLAAGREEQAEELMQRQLRHYETLPRARMRHLSSLDRGLLFLHMNKPGRAAESFNVVADADDAALLPRVVALAGLAKAMDSMGEHRRATRTLAFAEQLVREAEAPGGGSATEVPAGCPALLTAIGLELQVCRALRHYDDVTVAHPLSAPDLRRSLQSALQDLHAVPAAAARVRFLLALMQPAAAVEARTAASVEALFDGVRWYKERRLAPLEERARVEAALALLDRGLAGSACDILGALAVDDARQLHHRHAIELRYCASRLHVMNGRHSDALRCYRQHAQLSLARLRFELTRVPYSRFLEQQERAEQADADQLRLPPRYRRAYQFMLDHLHDRTLSVRRIAAEIDVTERALQMAFRNHLGLTPAELLRKLRMACIRTELQQMAGRDSVLAVASRWGMGNRSTLAHNYRQQFGEAPSATAAPLGSHERASLALSVAVAAGMTSAPDASTTLVVQPAQDLALDPGRTMAITRLSTSDSARRELTAGGA</sequence>
<dbReference type="SUPFAM" id="SSF48452">
    <property type="entry name" value="TPR-like"/>
    <property type="match status" value="1"/>
</dbReference>
<reference evidence="5 6" key="1">
    <citation type="submission" date="2020-08" db="EMBL/GenBank/DDBJ databases">
        <title>Genomic Encyclopedia of Type Strains, Phase III (KMG-III): the genomes of soil and plant-associated and newly described type strains.</title>
        <authorList>
            <person name="Whitman W."/>
        </authorList>
    </citation>
    <scope>NUCLEOTIDE SEQUENCE [LARGE SCALE GENOMIC DNA]</scope>
    <source>
        <strain evidence="5 6">CECT 7247</strain>
    </source>
</reference>
<accession>A0ABR6GNH3</accession>
<evidence type="ECO:0000313" key="6">
    <source>
        <dbReference type="Proteomes" id="UP000574369"/>
    </source>
</evidence>
<dbReference type="PROSITE" id="PS00041">
    <property type="entry name" value="HTH_ARAC_FAMILY_1"/>
    <property type="match status" value="1"/>
</dbReference>
<dbReference type="RefSeq" id="WP_184294177.1">
    <property type="nucleotide sequence ID" value="NZ_JACHXO010000001.1"/>
</dbReference>
<keyword evidence="6" id="KW-1185">Reference proteome</keyword>
<dbReference type="SMART" id="SM00342">
    <property type="entry name" value="HTH_ARAC"/>
    <property type="match status" value="1"/>
</dbReference>
<organism evidence="5 6">
    <name type="scientific">Roseateles terrae</name>
    <dbReference type="NCBI Taxonomy" id="431060"/>
    <lineage>
        <taxon>Bacteria</taxon>
        <taxon>Pseudomonadati</taxon>
        <taxon>Pseudomonadota</taxon>
        <taxon>Betaproteobacteria</taxon>
        <taxon>Burkholderiales</taxon>
        <taxon>Sphaerotilaceae</taxon>
        <taxon>Roseateles</taxon>
    </lineage>
</organism>
<dbReference type="PANTHER" id="PTHR46796:SF12">
    <property type="entry name" value="HTH-TYPE DNA-BINDING TRANSCRIPTIONAL ACTIVATOR EUTR"/>
    <property type="match status" value="1"/>
</dbReference>
<evidence type="ECO:0000256" key="3">
    <source>
        <dbReference type="ARBA" id="ARBA00023163"/>
    </source>
</evidence>